<gene>
    <name evidence="5" type="ORF">ONZ52_19630</name>
</gene>
<accession>A0ABT3KKE6</accession>
<evidence type="ECO:0000313" key="5">
    <source>
        <dbReference type="EMBL" id="MCW4631012.1"/>
    </source>
</evidence>
<dbReference type="Pfam" id="PF01370">
    <property type="entry name" value="Epimerase"/>
    <property type="match status" value="1"/>
</dbReference>
<comment type="similarity">
    <text evidence="2">Belongs to the NAD(P)-dependent epimerase/dehydratase family.</text>
</comment>
<proteinExistence type="inferred from homology"/>
<reference evidence="5" key="1">
    <citation type="submission" date="2022-11" db="EMBL/GenBank/DDBJ databases">
        <title>Marinomonas sp. nov., isolated from marine algae.</title>
        <authorList>
            <person name="Choi D.G."/>
            <person name="Kim J.M."/>
            <person name="Lee J.K."/>
            <person name="Baek J.H."/>
            <person name="Jeon C.O."/>
        </authorList>
    </citation>
    <scope>NUCLEOTIDE SEQUENCE</scope>
    <source>
        <strain evidence="5">KJ51-3</strain>
    </source>
</reference>
<dbReference type="RefSeq" id="WP_265220350.1">
    <property type="nucleotide sequence ID" value="NZ_JAPEUL010000011.1"/>
</dbReference>
<feature type="transmembrane region" description="Helical" evidence="3">
    <location>
        <begin position="6"/>
        <end position="25"/>
    </location>
</feature>
<dbReference type="Proteomes" id="UP001431181">
    <property type="component" value="Unassembled WGS sequence"/>
</dbReference>
<dbReference type="EMBL" id="JAPEUL010000011">
    <property type="protein sequence ID" value="MCW4631012.1"/>
    <property type="molecule type" value="Genomic_DNA"/>
</dbReference>
<evidence type="ECO:0000313" key="6">
    <source>
        <dbReference type="Proteomes" id="UP001431181"/>
    </source>
</evidence>
<keyword evidence="3" id="KW-0472">Membrane</keyword>
<organism evidence="5 6">
    <name type="scientific">Marinomonas rhodophyticola</name>
    <dbReference type="NCBI Taxonomy" id="2992803"/>
    <lineage>
        <taxon>Bacteria</taxon>
        <taxon>Pseudomonadati</taxon>
        <taxon>Pseudomonadota</taxon>
        <taxon>Gammaproteobacteria</taxon>
        <taxon>Oceanospirillales</taxon>
        <taxon>Oceanospirillaceae</taxon>
        <taxon>Marinomonas</taxon>
    </lineage>
</organism>
<protein>
    <submittedName>
        <fullName evidence="5">SDR family oxidoreductase</fullName>
    </submittedName>
</protein>
<dbReference type="InterPro" id="IPR036291">
    <property type="entry name" value="NAD(P)-bd_dom_sf"/>
</dbReference>
<dbReference type="SUPFAM" id="SSF51735">
    <property type="entry name" value="NAD(P)-binding Rossmann-fold domains"/>
    <property type="match status" value="1"/>
</dbReference>
<feature type="domain" description="NAD-dependent epimerase/dehydratase" evidence="4">
    <location>
        <begin position="6"/>
        <end position="224"/>
    </location>
</feature>
<comment type="pathway">
    <text evidence="1">Bacterial outer membrane biogenesis; LPS O-antigen biosynthesis.</text>
</comment>
<dbReference type="CDD" id="cd05232">
    <property type="entry name" value="UDP_G4E_4_SDR_e"/>
    <property type="match status" value="1"/>
</dbReference>
<evidence type="ECO:0000256" key="1">
    <source>
        <dbReference type="ARBA" id="ARBA00005125"/>
    </source>
</evidence>
<keyword evidence="3" id="KW-1133">Transmembrane helix</keyword>
<evidence type="ECO:0000256" key="2">
    <source>
        <dbReference type="ARBA" id="ARBA00007637"/>
    </source>
</evidence>
<name>A0ABT3KKE6_9GAMM</name>
<dbReference type="Gene3D" id="3.40.50.720">
    <property type="entry name" value="NAD(P)-binding Rossmann-like Domain"/>
    <property type="match status" value="1"/>
</dbReference>
<keyword evidence="6" id="KW-1185">Reference proteome</keyword>
<evidence type="ECO:0000259" key="4">
    <source>
        <dbReference type="Pfam" id="PF01370"/>
    </source>
</evidence>
<evidence type="ECO:0000256" key="3">
    <source>
        <dbReference type="SAM" id="Phobius"/>
    </source>
</evidence>
<keyword evidence="3" id="KW-0812">Transmembrane</keyword>
<dbReference type="PANTHER" id="PTHR43000">
    <property type="entry name" value="DTDP-D-GLUCOSE 4,6-DEHYDRATASE-RELATED"/>
    <property type="match status" value="1"/>
</dbReference>
<sequence>MSNKRIFITGGSGFVGAVLLSALPASRISFFGRRDLGIPDAYFVRGQIQPDTQYLGAFNNVDVVIHLAARVHIMNDSSSDPLAEFRAVNTEGTLNLARRAAEAGVKRFIFLSSIKVNGESTSNCNPFTASDMRNPEDPYGMSKSEAEEQLLALGKETGMEIVIIRPPLVYGEGVKANFASLMKLVGKGFPLPFRAINQNKRSLVSVYNLVDLIKVCIDHPNAANQVFLVSDDNDLSTAQMVALMAKVQGKTNLSLPVPVWCFKLAGKLFKKEAVVDRLVGSLQLDIEHTKKTLDWVPPYTVEHGFQLAAKKTRDDWMIKCFVY</sequence>
<dbReference type="InterPro" id="IPR001509">
    <property type="entry name" value="Epimerase_deHydtase"/>
</dbReference>
<comment type="caution">
    <text evidence="5">The sequence shown here is derived from an EMBL/GenBank/DDBJ whole genome shotgun (WGS) entry which is preliminary data.</text>
</comment>